<gene>
    <name evidence="1" type="ORF">MM415B01448_0020</name>
</gene>
<protein>
    <submittedName>
        <fullName evidence="1">Uncharacterized protein</fullName>
    </submittedName>
</protein>
<dbReference type="EMBL" id="MT141324">
    <property type="protein sequence ID" value="QJA58448.1"/>
    <property type="molecule type" value="Genomic_DNA"/>
</dbReference>
<organism evidence="1">
    <name type="scientific">viral metagenome</name>
    <dbReference type="NCBI Taxonomy" id="1070528"/>
    <lineage>
        <taxon>unclassified sequences</taxon>
        <taxon>metagenomes</taxon>
        <taxon>organismal metagenomes</taxon>
    </lineage>
</organism>
<dbReference type="AlphaFoldDB" id="A0A6M3IMU0"/>
<sequence>MPKFKGTFNYYCELIILWNHAKDISESKRFFIIELAKRLGKTTGSIRRYFNGAKDNFKIKEIKNEKTLA</sequence>
<accession>A0A6M3IMU0</accession>
<proteinExistence type="predicted"/>
<name>A0A6M3IMU0_9ZZZZ</name>
<reference evidence="1" key="1">
    <citation type="submission" date="2020-03" db="EMBL/GenBank/DDBJ databases">
        <title>The deep terrestrial virosphere.</title>
        <authorList>
            <person name="Holmfeldt K."/>
            <person name="Nilsson E."/>
            <person name="Simone D."/>
            <person name="Lopez-Fernandez M."/>
            <person name="Wu X."/>
            <person name="de Brujin I."/>
            <person name="Lundin D."/>
            <person name="Andersson A."/>
            <person name="Bertilsson S."/>
            <person name="Dopson M."/>
        </authorList>
    </citation>
    <scope>NUCLEOTIDE SEQUENCE</scope>
    <source>
        <strain evidence="1">MM415B01448</strain>
    </source>
</reference>
<evidence type="ECO:0000313" key="1">
    <source>
        <dbReference type="EMBL" id="QJA58448.1"/>
    </source>
</evidence>